<dbReference type="EMBL" id="LR796887">
    <property type="protein sequence ID" value="CAB4172538.1"/>
    <property type="molecule type" value="Genomic_DNA"/>
</dbReference>
<dbReference type="EMBL" id="LR797054">
    <property type="protein sequence ID" value="CAB4183912.1"/>
    <property type="molecule type" value="Genomic_DNA"/>
</dbReference>
<evidence type="ECO:0000313" key="4">
    <source>
        <dbReference type="EMBL" id="CAB4202327.1"/>
    </source>
</evidence>
<dbReference type="Pfam" id="PF24175">
    <property type="entry name" value="SU10_adaptor"/>
    <property type="match status" value="1"/>
</dbReference>
<sequence length="199" mass="21971">MNYTTLKSGIADYLHRDNLTTQIPGFIELAEAYLFRELNVQELQTSVAGTTIAGGYATLPTDFGSVARITVSYNSWTTNLDYMAVADVSATVQVHPQFYSLENNQIRIIGAGENQAYTLFYTPDIQPLSGSVSTNWILTNASELYLYASCLEAARYLRDAGEITFLSQAVTLALESTRRFAERIGLPSSGSLQIRTRRG</sequence>
<protein>
    <submittedName>
        <fullName evidence="1">Uncharacterized protein</fullName>
    </submittedName>
</protein>
<dbReference type="EMBL" id="LR797319">
    <property type="protein sequence ID" value="CAB4202327.1"/>
    <property type="molecule type" value="Genomic_DNA"/>
</dbReference>
<evidence type="ECO:0000313" key="5">
    <source>
        <dbReference type="EMBL" id="CAB4214992.1"/>
    </source>
</evidence>
<evidence type="ECO:0000313" key="2">
    <source>
        <dbReference type="EMBL" id="CAB4178559.1"/>
    </source>
</evidence>
<dbReference type="EMBL" id="LR797419">
    <property type="protein sequence ID" value="CAB4214992.1"/>
    <property type="molecule type" value="Genomic_DNA"/>
</dbReference>
<gene>
    <name evidence="2" type="ORF">UFOVP1018_15</name>
    <name evidence="3" type="ORF">UFOVP1105_16</name>
    <name evidence="4" type="ORF">UFOVP1372_6</name>
    <name evidence="5" type="ORF">UFOVP1470_17</name>
    <name evidence="6" type="ORF">UFOVP1557_6</name>
    <name evidence="1" type="ORF">UFOVP939_9</name>
</gene>
<reference evidence="1" key="1">
    <citation type="submission" date="2020-05" db="EMBL/GenBank/DDBJ databases">
        <authorList>
            <person name="Chiriac C."/>
            <person name="Salcher M."/>
            <person name="Ghai R."/>
            <person name="Kavagutti S V."/>
        </authorList>
    </citation>
    <scope>NUCLEOTIDE SEQUENCE</scope>
</reference>
<evidence type="ECO:0000313" key="6">
    <source>
        <dbReference type="EMBL" id="CAB5229730.1"/>
    </source>
</evidence>
<organism evidence="1">
    <name type="scientific">uncultured Caudovirales phage</name>
    <dbReference type="NCBI Taxonomy" id="2100421"/>
    <lineage>
        <taxon>Viruses</taxon>
        <taxon>Duplodnaviria</taxon>
        <taxon>Heunggongvirae</taxon>
        <taxon>Uroviricota</taxon>
        <taxon>Caudoviricetes</taxon>
        <taxon>Peduoviridae</taxon>
        <taxon>Maltschvirus</taxon>
        <taxon>Maltschvirus maltsch</taxon>
    </lineage>
</organism>
<name>A0A6J5PTZ9_9CAUD</name>
<dbReference type="InterPro" id="IPR056209">
    <property type="entry name" value="SU10_adaptor"/>
</dbReference>
<dbReference type="EMBL" id="LR798407">
    <property type="protein sequence ID" value="CAB5229730.1"/>
    <property type="molecule type" value="Genomic_DNA"/>
</dbReference>
<evidence type="ECO:0000313" key="3">
    <source>
        <dbReference type="EMBL" id="CAB4183912.1"/>
    </source>
</evidence>
<proteinExistence type="predicted"/>
<dbReference type="EMBL" id="LR796966">
    <property type="protein sequence ID" value="CAB4178559.1"/>
    <property type="molecule type" value="Genomic_DNA"/>
</dbReference>
<accession>A0A6J5PTZ9</accession>
<evidence type="ECO:0000313" key="1">
    <source>
        <dbReference type="EMBL" id="CAB4172538.1"/>
    </source>
</evidence>